<dbReference type="InterPro" id="IPR051911">
    <property type="entry name" value="SDR_oxidoreductase"/>
</dbReference>
<organism evidence="1 2">
    <name type="scientific">Teichococcus globiformis</name>
    <dbReference type="NCBI Taxonomy" id="2307229"/>
    <lineage>
        <taxon>Bacteria</taxon>
        <taxon>Pseudomonadati</taxon>
        <taxon>Pseudomonadota</taxon>
        <taxon>Alphaproteobacteria</taxon>
        <taxon>Acetobacterales</taxon>
        <taxon>Roseomonadaceae</taxon>
        <taxon>Roseomonas</taxon>
    </lineage>
</organism>
<protein>
    <submittedName>
        <fullName evidence="1">SDR family NAD(P)-dependent oxidoreductase</fullName>
    </submittedName>
</protein>
<name>A0ABV7FVR2_9PROT</name>
<reference evidence="2" key="1">
    <citation type="journal article" date="2019" name="Int. J. Syst. Evol. Microbiol.">
        <title>The Global Catalogue of Microorganisms (GCM) 10K type strain sequencing project: providing services to taxonomists for standard genome sequencing and annotation.</title>
        <authorList>
            <consortium name="The Broad Institute Genomics Platform"/>
            <consortium name="The Broad Institute Genome Sequencing Center for Infectious Disease"/>
            <person name="Wu L."/>
            <person name="Ma J."/>
        </authorList>
    </citation>
    <scope>NUCLEOTIDE SEQUENCE [LARGE SCALE GENOMIC DNA]</scope>
    <source>
        <strain evidence="2">KCTC 52094</strain>
    </source>
</reference>
<dbReference type="EMBL" id="JBHRTN010000001">
    <property type="protein sequence ID" value="MFC3123429.1"/>
    <property type="molecule type" value="Genomic_DNA"/>
</dbReference>
<keyword evidence="2" id="KW-1185">Reference proteome</keyword>
<accession>A0ABV7FVR2</accession>
<dbReference type="PANTHER" id="PTHR43976">
    <property type="entry name" value="SHORT CHAIN DEHYDROGENASE"/>
    <property type="match status" value="1"/>
</dbReference>
<gene>
    <name evidence="1" type="ORF">ACFOD4_00010</name>
</gene>
<dbReference type="Gene3D" id="3.40.50.720">
    <property type="entry name" value="NAD(P)-binding Rossmann-like Domain"/>
    <property type="match status" value="1"/>
</dbReference>
<dbReference type="InterPro" id="IPR002347">
    <property type="entry name" value="SDR_fam"/>
</dbReference>
<dbReference type="RefSeq" id="WP_379592297.1">
    <property type="nucleotide sequence ID" value="NZ_JBHRTN010000001.1"/>
</dbReference>
<evidence type="ECO:0000313" key="2">
    <source>
        <dbReference type="Proteomes" id="UP001595593"/>
    </source>
</evidence>
<dbReference type="SUPFAM" id="SSF51735">
    <property type="entry name" value="NAD(P)-binding Rossmann-fold domains"/>
    <property type="match status" value="1"/>
</dbReference>
<proteinExistence type="predicted"/>
<sequence>MSQPKVILITEAPGSLGNLTAGALGHGGHTVYAALQDCRGGNRAQATRLRAYAREQGIDIRPIELNPTADRSATCAIARILREQGRIDVILHNALPRIFGPAEAFSTAQLARAHDRSILGTQRLMRAALPAMRRQSQGLMAWLISSASTGGAAPYLAFHCAIVAGLEAMAVQYAREIAPWGIESSIVVAGMFSEAVMPLTDALQPDDTARVTEYEAGATQGLAEAIREAVRRVTPAGAILGAAAGAVAMIVDLPAGERPFRFYVDPVRDGAEVVIPVMDRVRDEMIGRLGLTGRLAPP</sequence>
<evidence type="ECO:0000313" key="1">
    <source>
        <dbReference type="EMBL" id="MFC3123429.1"/>
    </source>
</evidence>
<dbReference type="InterPro" id="IPR036291">
    <property type="entry name" value="NAD(P)-bd_dom_sf"/>
</dbReference>
<dbReference type="Proteomes" id="UP001595593">
    <property type="component" value="Unassembled WGS sequence"/>
</dbReference>
<dbReference type="Pfam" id="PF00106">
    <property type="entry name" value="adh_short"/>
    <property type="match status" value="1"/>
</dbReference>
<comment type="caution">
    <text evidence="1">The sequence shown here is derived from an EMBL/GenBank/DDBJ whole genome shotgun (WGS) entry which is preliminary data.</text>
</comment>
<dbReference type="PANTHER" id="PTHR43976:SF9">
    <property type="entry name" value="OXIDOREDUCTASE"/>
    <property type="match status" value="1"/>
</dbReference>